<dbReference type="EMBL" id="LJEX02000013">
    <property type="protein sequence ID" value="OCO90509.1"/>
    <property type="molecule type" value="Genomic_DNA"/>
</dbReference>
<evidence type="ECO:0000313" key="3">
    <source>
        <dbReference type="EMBL" id="PYA63668.1"/>
    </source>
</evidence>
<evidence type="ECO:0000313" key="6">
    <source>
        <dbReference type="Proteomes" id="UP000247823"/>
    </source>
</evidence>
<dbReference type="Proteomes" id="UP000247823">
    <property type="component" value="Unassembled WGS sequence"/>
</dbReference>
<reference evidence="6" key="5">
    <citation type="submission" date="2018-06" db="EMBL/GenBank/DDBJ databases">
        <title>Serratia marcescens genome sequencing and assembly.</title>
        <authorList>
            <person name="Martins R.C."/>
            <person name="Perdigao-Neto L.V."/>
            <person name="Costa S.F."/>
            <person name="Levin A.S.S."/>
        </authorList>
    </citation>
    <scope>NUCLEOTIDE SEQUENCE [LARGE SCALE GENOMIC DNA]</scope>
    <source>
        <strain evidence="6">1283</strain>
    </source>
</reference>
<dbReference type="Proteomes" id="UP000245399">
    <property type="component" value="Chromosome"/>
</dbReference>
<dbReference type="Gene3D" id="3.30.2310.20">
    <property type="entry name" value="RelE-like"/>
    <property type="match status" value="1"/>
</dbReference>
<organism evidence="2 4">
    <name type="scientific">Serratia marcescens</name>
    <dbReference type="NCBI Taxonomy" id="615"/>
    <lineage>
        <taxon>Bacteria</taxon>
        <taxon>Pseudomonadati</taxon>
        <taxon>Pseudomonadota</taxon>
        <taxon>Gammaproteobacteria</taxon>
        <taxon>Enterobacterales</taxon>
        <taxon>Yersiniaceae</taxon>
        <taxon>Serratia</taxon>
    </lineage>
</organism>
<protein>
    <submittedName>
        <fullName evidence="2">Uncharacterized protein</fullName>
    </submittedName>
</protein>
<dbReference type="InterPro" id="IPR035093">
    <property type="entry name" value="RelE/ParE_toxin_dom_sf"/>
</dbReference>
<gene>
    <name evidence="2" type="ORF">AN695_0209855</name>
    <name evidence="1" type="ORF">DKC05_16280</name>
    <name evidence="3" type="ORF">DMW51_18240</name>
</gene>
<dbReference type="EMBL" id="QJQB01000417">
    <property type="protein sequence ID" value="PYA63668.1"/>
    <property type="molecule type" value="Genomic_DNA"/>
</dbReference>
<evidence type="ECO:0000313" key="5">
    <source>
        <dbReference type="Proteomes" id="UP000245399"/>
    </source>
</evidence>
<evidence type="ECO:0000313" key="4">
    <source>
        <dbReference type="Proteomes" id="UP000050489"/>
    </source>
</evidence>
<evidence type="ECO:0000313" key="1">
    <source>
        <dbReference type="EMBL" id="AWL69089.1"/>
    </source>
</evidence>
<dbReference type="Proteomes" id="UP000050489">
    <property type="component" value="Unassembled WGS sequence"/>
</dbReference>
<reference evidence="2" key="2">
    <citation type="journal article" date="2017" name="PLoS ONE">
        <title>Genomic and phenotypic characterisation of fluoroquinolone resistance mechanisms in Enterobacteriaceae in Durban, South Africa.</title>
        <authorList>
            <person name="Osei Sekyere J."/>
            <person name="Amoako D.G."/>
        </authorList>
    </citation>
    <scope>NUCLEOTIDE SEQUENCE</scope>
    <source>
        <strain evidence="2">945174350</strain>
    </source>
</reference>
<accession>A0A0G3SQP9</accession>
<name>A0A0G3SQP9_SERMA</name>
<reference evidence="4" key="1">
    <citation type="submission" date="2016-04" db="EMBL/GenBank/DDBJ databases">
        <authorList>
            <person name="Osei Sekyere J."/>
            <person name="Sivertsen A."/>
            <person name="Pedersen A.T."/>
            <person name="Sundsfjord A."/>
        </authorList>
    </citation>
    <scope>NUCLEOTIDE SEQUENCE [LARGE SCALE GENOMIC DNA]</scope>
    <source>
        <strain evidence="4">945174350</strain>
    </source>
</reference>
<dbReference type="RefSeq" id="WP_038871444.1">
    <property type="nucleotide sequence ID" value="NZ_CABMHU010000099.1"/>
</dbReference>
<reference evidence="3 6" key="4">
    <citation type="submission" date="2018-06" db="EMBL/GenBank/DDBJ databases">
        <title>Serratia marcescens genome sequencing and assembly.</title>
        <authorList>
            <person name="Martins R.C.R."/>
            <person name="Perdigao-Neto L.V."/>
            <person name="Costa S.F."/>
            <person name="Levin A.S.S."/>
        </authorList>
    </citation>
    <scope>NUCLEOTIDE SEQUENCE [LARGE SCALE GENOMIC DNA]</scope>
    <source>
        <strain evidence="3 6">1283</strain>
    </source>
</reference>
<sequence>MPQEIRFTVAPAAEWSLKDIESYKSGTIGAAAAGVFVDNLLLSSLAAIADDPARYRFNAVLAGMGVRLHERLDPDSEYRVIYDYDGQTVEILLFISMKQDLESALYRYLLLQ</sequence>
<proteinExistence type="predicted"/>
<dbReference type="EMBL" id="CP029449">
    <property type="protein sequence ID" value="AWL69089.1"/>
    <property type="molecule type" value="Genomic_DNA"/>
</dbReference>
<reference evidence="1 5" key="3">
    <citation type="submission" date="2018-05" db="EMBL/GenBank/DDBJ databases">
        <title>Klebsiella quasipneumonaiae provides a window into carbapenemase gene transfer, plasmid rearrangements and nosocomial acquisition from the hospital environment.</title>
        <authorList>
            <person name="Mathers A.J."/>
            <person name="Vegesana K."/>
            <person name="Stoesser N."/>
            <person name="Crook D."/>
            <person name="Vaughan A."/>
            <person name="Barry K."/>
            <person name="Parikh H."/>
            <person name="Sebra R."/>
            <person name="Kotay S."/>
            <person name="Walker A.S."/>
            <person name="Sheppard A.E."/>
        </authorList>
    </citation>
    <scope>NUCLEOTIDE SEQUENCE [LARGE SCALE GENOMIC DNA]</scope>
    <source>
        <strain evidence="1 5">CAV1761</strain>
    </source>
</reference>
<dbReference type="AlphaFoldDB" id="A0A0G3SQP9"/>
<keyword evidence="6" id="KW-1185">Reference proteome</keyword>
<reference evidence="3" key="6">
    <citation type="submission" date="2018-06" db="EMBL/GenBank/DDBJ databases">
        <authorList>
            <person name="Martins R.C."/>
            <person name="Perdigao-Neto L.V."/>
            <person name="Costa S.F."/>
            <person name="Levin A.S.S."/>
        </authorList>
    </citation>
    <scope>NUCLEOTIDE SEQUENCE</scope>
    <source>
        <strain evidence="3">1283</strain>
    </source>
</reference>
<evidence type="ECO:0000313" key="2">
    <source>
        <dbReference type="EMBL" id="OCO90509.1"/>
    </source>
</evidence>